<dbReference type="RefSeq" id="WP_227422441.1">
    <property type="nucleotide sequence ID" value="NZ_CP071868.1"/>
</dbReference>
<dbReference type="Proteomes" id="UP000663937">
    <property type="component" value="Chromosome"/>
</dbReference>
<dbReference type="PIRSF" id="PIRSF001327">
    <property type="entry name" value="Arsenical_pump-driving_ATPase"/>
    <property type="match status" value="1"/>
</dbReference>
<feature type="domain" description="ArsA/GET3 Anion-transporting ATPase-like" evidence="2">
    <location>
        <begin position="365"/>
        <end position="495"/>
    </location>
</feature>
<dbReference type="InterPro" id="IPR025723">
    <property type="entry name" value="ArsA/GET3_ATPase-like"/>
</dbReference>
<dbReference type="Pfam" id="PF02374">
    <property type="entry name" value="ArsA_ATPase"/>
    <property type="match status" value="2"/>
</dbReference>
<evidence type="ECO:0000313" key="3">
    <source>
        <dbReference type="EMBL" id="QTE28211.1"/>
    </source>
</evidence>
<name>A0A8A4Z9W1_9MICO</name>
<evidence type="ECO:0000256" key="1">
    <source>
        <dbReference type="ARBA" id="ARBA00011040"/>
    </source>
</evidence>
<evidence type="ECO:0000259" key="2">
    <source>
        <dbReference type="Pfam" id="PF02374"/>
    </source>
</evidence>
<dbReference type="SUPFAM" id="SSF52540">
    <property type="entry name" value="P-loop containing nucleoside triphosphate hydrolases"/>
    <property type="match status" value="2"/>
</dbReference>
<comment type="similarity">
    <text evidence="1">Belongs to the arsA ATPase family.</text>
</comment>
<dbReference type="EMBL" id="CP071868">
    <property type="protein sequence ID" value="QTE28211.1"/>
    <property type="molecule type" value="Genomic_DNA"/>
</dbReference>
<dbReference type="Gene3D" id="3.40.50.300">
    <property type="entry name" value="P-loop containing nucleotide triphosphate hydrolases"/>
    <property type="match status" value="2"/>
</dbReference>
<proteinExistence type="inferred from homology"/>
<evidence type="ECO:0000313" key="4">
    <source>
        <dbReference type="Proteomes" id="UP000663937"/>
    </source>
</evidence>
<keyword evidence="4" id="KW-1185">Reference proteome</keyword>
<dbReference type="AlphaFoldDB" id="A0A8A4Z9W1"/>
<gene>
    <name evidence="3" type="primary">arsA</name>
    <name evidence="3" type="ORF">J4E96_12525</name>
</gene>
<sequence>MTSAPESTGTVARPEILTAVLANPTRYLFFTGKGGVGKTSCAAATAIALADAGRRVLIVSTDPASNLAEVFAMGDVTGSAPVAVPGVVSLAVVNIDPAAAAAHYRERVVGPYRGVLPADAVASIEEELSGSCTVEVAAFNEFVTLLTDPAVAATYDHVVFDTAPTGHTLRLLALPAAWTGFLATNTAGVTCVGPVSALGQAQESYAGALATLRDPAVTTMILVTRPEASALAEAARAAHELRTLAMTQQRLIVNGVLAAGTSADVVALARAGREADALAALAPELAHVLSVDTVPLLARAPLGVAGLRAALAPAPPDAPLGAPLAAVTGAPGAATTAPATTGRDVPGVALRDVVDAVAAAGPGLVLTMGKGGVGKTTVAAAIALALADRGLPVSLTTTDPAAHVDDVLPDPPANLTITRIDPVAETARHTAHVLATAGSHLDAAARDLLAEDLRSPCTEEVAVFHAFARTIADAAGRYVVIDTAPTGHTLLLLQSSAAFARQGQSGADAPAATLFGSLSDPEHTRILLVALAEATPVHEAQALQADLARAGLAPFTWVVDSSLAATATTHPVLRARADQESRWLAEIAASSPRPPAVIGWLPEVPTGAAGLRQLTAPPTAAPATTARG</sequence>
<dbReference type="InterPro" id="IPR016300">
    <property type="entry name" value="ATPase_ArsA/GET3"/>
</dbReference>
<dbReference type="GO" id="GO:0016887">
    <property type="term" value="F:ATP hydrolysis activity"/>
    <property type="evidence" value="ECO:0007669"/>
    <property type="project" value="InterPro"/>
</dbReference>
<dbReference type="NCBIfam" id="TIGR04291">
    <property type="entry name" value="arsen_driv_ArsA"/>
    <property type="match status" value="1"/>
</dbReference>
<reference evidence="3" key="1">
    <citation type="submission" date="2021-03" db="EMBL/GenBank/DDBJ databases">
        <title>Pengzhenrongella sicca gen. nov., sp. nov., a new member of suborder Micrococcineae isolated from High-Arctic tundra soil.</title>
        <authorList>
            <person name="Peng F."/>
        </authorList>
    </citation>
    <scope>NUCLEOTIDE SEQUENCE</scope>
    <source>
        <strain evidence="3">LRZ-2</strain>
    </source>
</reference>
<organism evidence="3 4">
    <name type="scientific">Pengzhenrongella sicca</name>
    <dbReference type="NCBI Taxonomy" id="2819238"/>
    <lineage>
        <taxon>Bacteria</taxon>
        <taxon>Bacillati</taxon>
        <taxon>Actinomycetota</taxon>
        <taxon>Actinomycetes</taxon>
        <taxon>Micrococcales</taxon>
        <taxon>Pengzhenrongella</taxon>
    </lineage>
</organism>
<protein>
    <submittedName>
        <fullName evidence="3">Arsenical pump-driving ATPase</fullName>
    </submittedName>
</protein>
<dbReference type="CDD" id="cd02035">
    <property type="entry name" value="ArsA"/>
    <property type="match status" value="2"/>
</dbReference>
<dbReference type="GO" id="GO:0005524">
    <property type="term" value="F:ATP binding"/>
    <property type="evidence" value="ECO:0007669"/>
    <property type="project" value="InterPro"/>
</dbReference>
<dbReference type="PANTHER" id="PTHR10803:SF3">
    <property type="entry name" value="ATPASE GET3"/>
    <property type="match status" value="1"/>
</dbReference>
<dbReference type="NCBIfam" id="TIGR00345">
    <property type="entry name" value="GET3_arsA_TRC40"/>
    <property type="match status" value="1"/>
</dbReference>
<accession>A0A8A4Z9W1</accession>
<feature type="domain" description="ArsA/GET3 Anion-transporting ATPase-like" evidence="2">
    <location>
        <begin position="25"/>
        <end position="298"/>
    </location>
</feature>
<dbReference type="PANTHER" id="PTHR10803">
    <property type="entry name" value="ARSENICAL PUMP-DRIVING ATPASE ARSENITE-TRANSLOCATING ATPASE"/>
    <property type="match status" value="1"/>
</dbReference>
<dbReference type="InterPro" id="IPR027417">
    <property type="entry name" value="P-loop_NTPase"/>
</dbReference>
<dbReference type="KEGG" id="psic:J4E96_12525"/>
<dbReference type="InterPro" id="IPR027541">
    <property type="entry name" value="Ars_ATPase"/>
</dbReference>
<dbReference type="GO" id="GO:0015446">
    <property type="term" value="F:ATPase-coupled arsenite transmembrane transporter activity"/>
    <property type="evidence" value="ECO:0007669"/>
    <property type="project" value="InterPro"/>
</dbReference>